<keyword evidence="4" id="KW-0238">DNA-binding</keyword>
<dbReference type="PANTHER" id="PTHR43133">
    <property type="entry name" value="RNA POLYMERASE ECF-TYPE SIGMA FACTO"/>
    <property type="match status" value="1"/>
</dbReference>
<feature type="domain" description="RNA polymerase sigma factor 70 region 4 type 2" evidence="7">
    <location>
        <begin position="113"/>
        <end position="157"/>
    </location>
</feature>
<evidence type="ECO:0000313" key="8">
    <source>
        <dbReference type="EMBL" id="GAA0317488.1"/>
    </source>
</evidence>
<dbReference type="InterPro" id="IPR013325">
    <property type="entry name" value="RNA_pol_sigma_r2"/>
</dbReference>
<evidence type="ECO:0000256" key="1">
    <source>
        <dbReference type="ARBA" id="ARBA00010641"/>
    </source>
</evidence>
<evidence type="ECO:0000256" key="3">
    <source>
        <dbReference type="ARBA" id="ARBA00023082"/>
    </source>
</evidence>
<protein>
    <submittedName>
        <fullName evidence="8">Uncharacterized protein</fullName>
    </submittedName>
</protein>
<feature type="domain" description="RNA polymerase sigma-70 region 2" evidence="6">
    <location>
        <begin position="7"/>
        <end position="72"/>
    </location>
</feature>
<accession>A0ABN0VUE0</accession>
<organism evidence="8 9">
    <name type="scientific">Bacillus carboniphilus</name>
    <dbReference type="NCBI Taxonomy" id="86663"/>
    <lineage>
        <taxon>Bacteria</taxon>
        <taxon>Bacillati</taxon>
        <taxon>Bacillota</taxon>
        <taxon>Bacilli</taxon>
        <taxon>Bacillales</taxon>
        <taxon>Bacillaceae</taxon>
        <taxon>Bacillus</taxon>
    </lineage>
</organism>
<keyword evidence="2" id="KW-0805">Transcription regulation</keyword>
<dbReference type="RefSeq" id="WP_343796058.1">
    <property type="nucleotide sequence ID" value="NZ_BAAADJ010000004.1"/>
</dbReference>
<keyword evidence="5" id="KW-0804">Transcription</keyword>
<dbReference type="InterPro" id="IPR007627">
    <property type="entry name" value="RNA_pol_sigma70_r2"/>
</dbReference>
<dbReference type="Proteomes" id="UP001500782">
    <property type="component" value="Unassembled WGS sequence"/>
</dbReference>
<evidence type="ECO:0000256" key="5">
    <source>
        <dbReference type="ARBA" id="ARBA00023163"/>
    </source>
</evidence>
<dbReference type="InterPro" id="IPR013249">
    <property type="entry name" value="RNA_pol_sigma70_r4_t2"/>
</dbReference>
<evidence type="ECO:0000259" key="6">
    <source>
        <dbReference type="Pfam" id="PF04542"/>
    </source>
</evidence>
<dbReference type="InterPro" id="IPR036388">
    <property type="entry name" value="WH-like_DNA-bd_sf"/>
</dbReference>
<evidence type="ECO:0000313" key="9">
    <source>
        <dbReference type="Proteomes" id="UP001500782"/>
    </source>
</evidence>
<comment type="similarity">
    <text evidence="1">Belongs to the sigma-70 factor family. ECF subfamily.</text>
</comment>
<dbReference type="Pfam" id="PF04542">
    <property type="entry name" value="Sigma70_r2"/>
    <property type="match status" value="1"/>
</dbReference>
<dbReference type="EMBL" id="BAAADJ010000004">
    <property type="protein sequence ID" value="GAA0317488.1"/>
    <property type="molecule type" value="Genomic_DNA"/>
</dbReference>
<sequence length="165" mass="19774">MKEFEMLIQNYEPMIYKIMKTLNVYQRKEEFYQTGLIALWEAYQKFDAYKGSFSTFAYSYIRGRMLRDLQRNIRDEERNVYPKEEFWSMIEDDDADPLMQANGNILALCNECHLTKLQRKWVEYTCIHMLSVREIAEVEGVSISAVKRWKKEAKEKLRISLLSKA</sequence>
<keyword evidence="3" id="KW-0731">Sigma factor</keyword>
<gene>
    <name evidence="8" type="ORF">GCM10008967_05070</name>
</gene>
<evidence type="ECO:0000259" key="7">
    <source>
        <dbReference type="Pfam" id="PF08281"/>
    </source>
</evidence>
<keyword evidence="9" id="KW-1185">Reference proteome</keyword>
<dbReference type="SUPFAM" id="SSF88946">
    <property type="entry name" value="Sigma2 domain of RNA polymerase sigma factors"/>
    <property type="match status" value="1"/>
</dbReference>
<dbReference type="PANTHER" id="PTHR43133:SF8">
    <property type="entry name" value="RNA POLYMERASE SIGMA FACTOR HI_1459-RELATED"/>
    <property type="match status" value="1"/>
</dbReference>
<reference evidence="8 9" key="1">
    <citation type="journal article" date="2019" name="Int. J. Syst. Evol. Microbiol.">
        <title>The Global Catalogue of Microorganisms (GCM) 10K type strain sequencing project: providing services to taxonomists for standard genome sequencing and annotation.</title>
        <authorList>
            <consortium name="The Broad Institute Genomics Platform"/>
            <consortium name="The Broad Institute Genome Sequencing Center for Infectious Disease"/>
            <person name="Wu L."/>
            <person name="Ma J."/>
        </authorList>
    </citation>
    <scope>NUCLEOTIDE SEQUENCE [LARGE SCALE GENOMIC DNA]</scope>
    <source>
        <strain evidence="8 9">JCM 9731</strain>
    </source>
</reference>
<dbReference type="Gene3D" id="1.10.1740.10">
    <property type="match status" value="1"/>
</dbReference>
<proteinExistence type="inferred from homology"/>
<dbReference type="Gene3D" id="1.10.10.10">
    <property type="entry name" value="Winged helix-like DNA-binding domain superfamily/Winged helix DNA-binding domain"/>
    <property type="match status" value="1"/>
</dbReference>
<dbReference type="InterPro" id="IPR014284">
    <property type="entry name" value="RNA_pol_sigma-70_dom"/>
</dbReference>
<name>A0ABN0VUE0_9BACI</name>
<dbReference type="SUPFAM" id="SSF88659">
    <property type="entry name" value="Sigma3 and sigma4 domains of RNA polymerase sigma factors"/>
    <property type="match status" value="1"/>
</dbReference>
<dbReference type="NCBIfam" id="TIGR02937">
    <property type="entry name" value="sigma70-ECF"/>
    <property type="match status" value="1"/>
</dbReference>
<dbReference type="InterPro" id="IPR039425">
    <property type="entry name" value="RNA_pol_sigma-70-like"/>
</dbReference>
<evidence type="ECO:0000256" key="2">
    <source>
        <dbReference type="ARBA" id="ARBA00023015"/>
    </source>
</evidence>
<dbReference type="InterPro" id="IPR013324">
    <property type="entry name" value="RNA_pol_sigma_r3/r4-like"/>
</dbReference>
<comment type="caution">
    <text evidence="8">The sequence shown here is derived from an EMBL/GenBank/DDBJ whole genome shotgun (WGS) entry which is preliminary data.</text>
</comment>
<dbReference type="Pfam" id="PF08281">
    <property type="entry name" value="Sigma70_r4_2"/>
    <property type="match status" value="1"/>
</dbReference>
<evidence type="ECO:0000256" key="4">
    <source>
        <dbReference type="ARBA" id="ARBA00023125"/>
    </source>
</evidence>